<evidence type="ECO:0000313" key="1">
    <source>
        <dbReference type="EMBL" id="KAK1392357.1"/>
    </source>
</evidence>
<keyword evidence="2" id="KW-1185">Reference proteome</keyword>
<reference evidence="1" key="2">
    <citation type="submission" date="2023-05" db="EMBL/GenBank/DDBJ databases">
        <authorList>
            <person name="Schelkunov M.I."/>
        </authorList>
    </citation>
    <scope>NUCLEOTIDE SEQUENCE</scope>
    <source>
        <strain evidence="1">Hsosn_3</strain>
        <tissue evidence="1">Leaf</tissue>
    </source>
</reference>
<evidence type="ECO:0000313" key="2">
    <source>
        <dbReference type="Proteomes" id="UP001237642"/>
    </source>
</evidence>
<proteinExistence type="predicted"/>
<gene>
    <name evidence="1" type="ORF">POM88_011413</name>
</gene>
<reference evidence="1" key="1">
    <citation type="submission" date="2023-02" db="EMBL/GenBank/DDBJ databases">
        <title>Genome of toxic invasive species Heracleum sosnowskyi carries increased number of genes despite the absence of recent whole-genome duplications.</title>
        <authorList>
            <person name="Schelkunov M."/>
            <person name="Shtratnikova V."/>
            <person name="Makarenko M."/>
            <person name="Klepikova A."/>
            <person name="Omelchenko D."/>
            <person name="Novikova G."/>
            <person name="Obukhova E."/>
            <person name="Bogdanov V."/>
            <person name="Penin A."/>
            <person name="Logacheva M."/>
        </authorList>
    </citation>
    <scope>NUCLEOTIDE SEQUENCE</scope>
    <source>
        <strain evidence="1">Hsosn_3</strain>
        <tissue evidence="1">Leaf</tissue>
    </source>
</reference>
<protein>
    <submittedName>
        <fullName evidence="1">Uncharacterized protein</fullName>
    </submittedName>
</protein>
<dbReference type="AlphaFoldDB" id="A0AAD8N1K0"/>
<name>A0AAD8N1K0_9APIA</name>
<organism evidence="1 2">
    <name type="scientific">Heracleum sosnowskyi</name>
    <dbReference type="NCBI Taxonomy" id="360622"/>
    <lineage>
        <taxon>Eukaryota</taxon>
        <taxon>Viridiplantae</taxon>
        <taxon>Streptophyta</taxon>
        <taxon>Embryophyta</taxon>
        <taxon>Tracheophyta</taxon>
        <taxon>Spermatophyta</taxon>
        <taxon>Magnoliopsida</taxon>
        <taxon>eudicotyledons</taxon>
        <taxon>Gunneridae</taxon>
        <taxon>Pentapetalae</taxon>
        <taxon>asterids</taxon>
        <taxon>campanulids</taxon>
        <taxon>Apiales</taxon>
        <taxon>Apiaceae</taxon>
        <taxon>Apioideae</taxon>
        <taxon>apioid superclade</taxon>
        <taxon>Tordylieae</taxon>
        <taxon>Tordyliinae</taxon>
        <taxon>Heracleum</taxon>
    </lineage>
</organism>
<comment type="caution">
    <text evidence="1">The sequence shown here is derived from an EMBL/GenBank/DDBJ whole genome shotgun (WGS) entry which is preliminary data.</text>
</comment>
<accession>A0AAD8N1K0</accession>
<dbReference type="Proteomes" id="UP001237642">
    <property type="component" value="Unassembled WGS sequence"/>
</dbReference>
<sequence>MPGRRVLSGKSKLCQRKFPGSESFALLITRFPESNNCAMGFFKDFEEFDDQILLFAPLKILRVPSLLKLSMPDELVRGVSRLATHAVVPNALLYRMLNQVPIV</sequence>
<dbReference type="EMBL" id="JAUIZM010000003">
    <property type="protein sequence ID" value="KAK1392357.1"/>
    <property type="molecule type" value="Genomic_DNA"/>
</dbReference>